<comment type="caution">
    <text evidence="1">The sequence shown here is derived from an EMBL/GenBank/DDBJ whole genome shotgun (WGS) entry which is preliminary data.</text>
</comment>
<dbReference type="AlphaFoldDB" id="A0A364NVK7"/>
<proteinExistence type="predicted"/>
<dbReference type="Proteomes" id="UP000251075">
    <property type="component" value="Unassembled WGS sequence"/>
</dbReference>
<keyword evidence="2" id="KW-1185">Reference proteome</keyword>
<reference evidence="1 2" key="1">
    <citation type="submission" date="2017-11" db="EMBL/GenBank/DDBJ databases">
        <title>Draft genome sequence of magnetotactic bacterium Magnetospirillum kuznetsovii LBB-42.</title>
        <authorList>
            <person name="Grouzdev D.S."/>
            <person name="Rysina M.S."/>
            <person name="Baslerov R.V."/>
            <person name="Koziaeva V."/>
        </authorList>
    </citation>
    <scope>NUCLEOTIDE SEQUENCE [LARGE SCALE GENOMIC DNA]</scope>
    <source>
        <strain evidence="1 2">LBB-42</strain>
    </source>
</reference>
<sequence length="65" mass="6850">MMPAHTRSEAVVVLSAARINGQQAAHSGSLRDHGGIRHAGKPAFTQQIKSAARVAALRFSQSQGE</sequence>
<dbReference type="EMBL" id="PGTO01000013">
    <property type="protein sequence ID" value="RAU21118.1"/>
    <property type="molecule type" value="Genomic_DNA"/>
</dbReference>
<dbReference type="RefSeq" id="WP_112146241.1">
    <property type="nucleotide sequence ID" value="NZ_PGTO01000013.1"/>
</dbReference>
<organism evidence="1 2">
    <name type="scientific">Paramagnetospirillum kuznetsovii</name>
    <dbReference type="NCBI Taxonomy" id="2053833"/>
    <lineage>
        <taxon>Bacteria</taxon>
        <taxon>Pseudomonadati</taxon>
        <taxon>Pseudomonadota</taxon>
        <taxon>Alphaproteobacteria</taxon>
        <taxon>Rhodospirillales</taxon>
        <taxon>Magnetospirillaceae</taxon>
        <taxon>Paramagnetospirillum</taxon>
    </lineage>
</organism>
<evidence type="ECO:0000313" key="2">
    <source>
        <dbReference type="Proteomes" id="UP000251075"/>
    </source>
</evidence>
<gene>
    <name evidence="1" type="ORF">CU669_15300</name>
</gene>
<evidence type="ECO:0000313" key="1">
    <source>
        <dbReference type="EMBL" id="RAU21118.1"/>
    </source>
</evidence>
<protein>
    <submittedName>
        <fullName evidence="1">Uncharacterized protein</fullName>
    </submittedName>
</protein>
<accession>A0A364NVK7</accession>
<name>A0A364NVK7_9PROT</name>